<dbReference type="AlphaFoldDB" id="A0A6J6HWY7"/>
<evidence type="ECO:0000256" key="1">
    <source>
        <dbReference type="SAM" id="Phobius"/>
    </source>
</evidence>
<evidence type="ECO:0000313" key="3">
    <source>
        <dbReference type="EMBL" id="CAB4617083.1"/>
    </source>
</evidence>
<keyword evidence="1" id="KW-0472">Membrane</keyword>
<dbReference type="EMBL" id="CAEZSH010000027">
    <property type="protein sequence ID" value="CAB4534677.1"/>
    <property type="molecule type" value="Genomic_DNA"/>
</dbReference>
<accession>A0A6J6HWY7</accession>
<protein>
    <submittedName>
        <fullName evidence="3">Unannotated protein</fullName>
    </submittedName>
</protein>
<gene>
    <name evidence="2" type="ORF">UFOPK1410_00370</name>
    <name evidence="3" type="ORF">UFOPK1855_00753</name>
</gene>
<keyword evidence="1" id="KW-1133">Transmembrane helix</keyword>
<reference evidence="3" key="1">
    <citation type="submission" date="2020-05" db="EMBL/GenBank/DDBJ databases">
        <authorList>
            <person name="Chiriac C."/>
            <person name="Salcher M."/>
            <person name="Ghai R."/>
            <person name="Kavagutti S V."/>
        </authorList>
    </citation>
    <scope>NUCLEOTIDE SEQUENCE</scope>
</reference>
<proteinExistence type="predicted"/>
<sequence length="159" mass="18458">MWYLIYSLFHTTAIERRWLSDIKGPGDWVRKLLVHIIFARLRTRRERIDRLIVIFKYLVGVSVGVFIALAFVRPSGFWGMEASDRSSFRKSALQLFVVIMGPWFYVWTGTRYMELKRKMSREDIADSGLKSLADESAEIELLVKQITVALAVTAFVAFM</sequence>
<evidence type="ECO:0000313" key="2">
    <source>
        <dbReference type="EMBL" id="CAB4534677.1"/>
    </source>
</evidence>
<feature type="transmembrane region" description="Helical" evidence="1">
    <location>
        <begin position="51"/>
        <end position="72"/>
    </location>
</feature>
<dbReference type="EMBL" id="CAEZUW010000121">
    <property type="protein sequence ID" value="CAB4617083.1"/>
    <property type="molecule type" value="Genomic_DNA"/>
</dbReference>
<feature type="transmembrane region" description="Helical" evidence="1">
    <location>
        <begin position="92"/>
        <end position="110"/>
    </location>
</feature>
<name>A0A6J6HWY7_9ZZZZ</name>
<keyword evidence="1" id="KW-0812">Transmembrane</keyword>
<organism evidence="3">
    <name type="scientific">freshwater metagenome</name>
    <dbReference type="NCBI Taxonomy" id="449393"/>
    <lineage>
        <taxon>unclassified sequences</taxon>
        <taxon>metagenomes</taxon>
        <taxon>ecological metagenomes</taxon>
    </lineage>
</organism>